<reference evidence="2 3" key="1">
    <citation type="submission" date="2023-08" db="EMBL/GenBank/DDBJ databases">
        <authorList>
            <person name="Palmer J.M."/>
        </authorList>
    </citation>
    <scope>NUCLEOTIDE SEQUENCE [LARGE SCALE GENOMIC DNA]</scope>
    <source>
        <strain evidence="2 3">TWF481</strain>
    </source>
</reference>
<comment type="caution">
    <text evidence="2">The sequence shown here is derived from an EMBL/GenBank/DDBJ whole genome shotgun (WGS) entry which is preliminary data.</text>
</comment>
<accession>A0AAV9W4Q7</accession>
<gene>
    <name evidence="2" type="ORF">TWF481_009128</name>
</gene>
<keyword evidence="1" id="KW-0732">Signal</keyword>
<dbReference type="AlphaFoldDB" id="A0AAV9W4Q7"/>
<evidence type="ECO:0000313" key="2">
    <source>
        <dbReference type="EMBL" id="KAK6501287.1"/>
    </source>
</evidence>
<evidence type="ECO:0000313" key="3">
    <source>
        <dbReference type="Proteomes" id="UP001370758"/>
    </source>
</evidence>
<feature type="chain" id="PRO_5043609045" evidence="1">
    <location>
        <begin position="18"/>
        <end position="150"/>
    </location>
</feature>
<dbReference type="Proteomes" id="UP001370758">
    <property type="component" value="Unassembled WGS sequence"/>
</dbReference>
<dbReference type="EMBL" id="JAVHJL010000006">
    <property type="protein sequence ID" value="KAK6501287.1"/>
    <property type="molecule type" value="Genomic_DNA"/>
</dbReference>
<organism evidence="2 3">
    <name type="scientific">Arthrobotrys musiformis</name>
    <dbReference type="NCBI Taxonomy" id="47236"/>
    <lineage>
        <taxon>Eukaryota</taxon>
        <taxon>Fungi</taxon>
        <taxon>Dikarya</taxon>
        <taxon>Ascomycota</taxon>
        <taxon>Pezizomycotina</taxon>
        <taxon>Orbiliomycetes</taxon>
        <taxon>Orbiliales</taxon>
        <taxon>Orbiliaceae</taxon>
        <taxon>Arthrobotrys</taxon>
    </lineage>
</organism>
<protein>
    <submittedName>
        <fullName evidence="2">Uncharacterized protein</fullName>
    </submittedName>
</protein>
<feature type="signal peptide" evidence="1">
    <location>
        <begin position="1"/>
        <end position="17"/>
    </location>
</feature>
<keyword evidence="3" id="KW-1185">Reference proteome</keyword>
<proteinExistence type="predicted"/>
<evidence type="ECO:0000256" key="1">
    <source>
        <dbReference type="SAM" id="SignalP"/>
    </source>
</evidence>
<name>A0AAV9W4Q7_9PEZI</name>
<sequence length="150" mass="15721">MLFSNLLVVLSAAAATASVEKRTSLEDNFKLQVQGGPLDGKWVAGAYDTSGAFLDDKIDDLEFSLLAGTLTGAVGVPDGGPGTFGFPDLAFIYFETYQSSEITGCSINVLTSILTGCTSTFDSNTYDTFGAAANKPSTELQWAFGNSTTD</sequence>